<protein>
    <submittedName>
        <fullName evidence="1">Uncharacterized protein</fullName>
    </submittedName>
</protein>
<evidence type="ECO:0000313" key="1">
    <source>
        <dbReference type="EMBL" id="OCL09173.1"/>
    </source>
</evidence>
<organism evidence="1 2">
    <name type="scientific">Glonium stellatum</name>
    <dbReference type="NCBI Taxonomy" id="574774"/>
    <lineage>
        <taxon>Eukaryota</taxon>
        <taxon>Fungi</taxon>
        <taxon>Dikarya</taxon>
        <taxon>Ascomycota</taxon>
        <taxon>Pezizomycotina</taxon>
        <taxon>Dothideomycetes</taxon>
        <taxon>Pleosporomycetidae</taxon>
        <taxon>Gloniales</taxon>
        <taxon>Gloniaceae</taxon>
        <taxon>Glonium</taxon>
    </lineage>
</organism>
<accession>A0A8E2F2N4</accession>
<dbReference type="EMBL" id="KV749494">
    <property type="protein sequence ID" value="OCL09173.1"/>
    <property type="molecule type" value="Genomic_DNA"/>
</dbReference>
<gene>
    <name evidence="1" type="ORF">AOQ84DRAFT_376079</name>
</gene>
<keyword evidence="2" id="KW-1185">Reference proteome</keyword>
<dbReference type="Proteomes" id="UP000250140">
    <property type="component" value="Unassembled WGS sequence"/>
</dbReference>
<dbReference type="OrthoDB" id="10596705at2759"/>
<reference evidence="1 2" key="1">
    <citation type="journal article" date="2016" name="Nat. Commun.">
        <title>Ectomycorrhizal ecology is imprinted in the genome of the dominant symbiotic fungus Cenococcum geophilum.</title>
        <authorList>
            <consortium name="DOE Joint Genome Institute"/>
            <person name="Peter M."/>
            <person name="Kohler A."/>
            <person name="Ohm R.A."/>
            <person name="Kuo A."/>
            <person name="Krutzmann J."/>
            <person name="Morin E."/>
            <person name="Arend M."/>
            <person name="Barry K.W."/>
            <person name="Binder M."/>
            <person name="Choi C."/>
            <person name="Clum A."/>
            <person name="Copeland A."/>
            <person name="Grisel N."/>
            <person name="Haridas S."/>
            <person name="Kipfer T."/>
            <person name="LaButti K."/>
            <person name="Lindquist E."/>
            <person name="Lipzen A."/>
            <person name="Maire R."/>
            <person name="Meier B."/>
            <person name="Mihaltcheva S."/>
            <person name="Molinier V."/>
            <person name="Murat C."/>
            <person name="Poggeler S."/>
            <person name="Quandt C.A."/>
            <person name="Sperisen C."/>
            <person name="Tritt A."/>
            <person name="Tisserant E."/>
            <person name="Crous P.W."/>
            <person name="Henrissat B."/>
            <person name="Nehls U."/>
            <person name="Egli S."/>
            <person name="Spatafora J.W."/>
            <person name="Grigoriev I.V."/>
            <person name="Martin F.M."/>
        </authorList>
    </citation>
    <scope>NUCLEOTIDE SEQUENCE [LARGE SCALE GENOMIC DNA]</scope>
    <source>
        <strain evidence="1 2">CBS 207.34</strain>
    </source>
</reference>
<evidence type="ECO:0000313" key="2">
    <source>
        <dbReference type="Proteomes" id="UP000250140"/>
    </source>
</evidence>
<dbReference type="AlphaFoldDB" id="A0A8E2F2N4"/>
<name>A0A8E2F2N4_9PEZI</name>
<proteinExistence type="predicted"/>
<sequence>MTQAPGDRDKPKVSLKETLNASVRIEEPRLARGSTKILEMFTLSLPANQRSSKLKHSVVHEHATFLKMQLIPARILQQIPMTAVDQRMKVSQKRNGYNPQWRPRKHMSRRNCPDNQVRYLRRLPRSDGSFQPKWPHQVTRVLFICKCDAPVQQHSLSKMPEALHLSIVTSETPYG</sequence>